<dbReference type="AlphaFoldDB" id="I3XS23"/>
<gene>
    <name evidence="1" type="ORF">Desfe_0858</name>
</gene>
<dbReference type="eggNOG" id="arCOG12978">
    <property type="taxonomic scope" value="Archaea"/>
</dbReference>
<protein>
    <submittedName>
        <fullName evidence="1">Uncharacterized protein</fullName>
    </submittedName>
</protein>
<reference evidence="1 2" key="1">
    <citation type="journal article" date="2012" name="J. Bacteriol.">
        <title>Complete Genome Sequence of Desulfurococcus fermentans, a Hyperthermophilic Cellulolytic Crenarchaeon Isolated from a Freshwater Hot Spring in Kamchatka, Russia.</title>
        <authorList>
            <person name="Susanti D."/>
            <person name="Johnson E.F."/>
            <person name="Rodriguez J.R."/>
            <person name="Anderson I."/>
            <person name="Perevalova A.A."/>
            <person name="Kyrpides N."/>
            <person name="Lucas S."/>
            <person name="Han J."/>
            <person name="Lapidus A."/>
            <person name="Cheng J.F."/>
            <person name="Goodwin L."/>
            <person name="Pitluck S."/>
            <person name="Mavrommatis K."/>
            <person name="Peters L."/>
            <person name="Land M.L."/>
            <person name="Hauser L."/>
            <person name="Gopalan V."/>
            <person name="Chan P.P."/>
            <person name="Lowe T.M."/>
            <person name="Atomi H."/>
            <person name="Bonch-Osmolovskaya E.A."/>
            <person name="Woyke T."/>
            <person name="Mukhopadhyay B."/>
        </authorList>
    </citation>
    <scope>NUCLEOTIDE SEQUENCE [LARGE SCALE GENOMIC DNA]</scope>
    <source>
        <strain evidence="1 2">DSM 16532</strain>
    </source>
</reference>
<evidence type="ECO:0000313" key="2">
    <source>
        <dbReference type="Proteomes" id="UP000006175"/>
    </source>
</evidence>
<name>I3XS23_DESAM</name>
<evidence type="ECO:0000313" key="1">
    <source>
        <dbReference type="EMBL" id="AFL66747.1"/>
    </source>
</evidence>
<proteinExistence type="predicted"/>
<accession>I3XS23</accession>
<dbReference type="KEGG" id="dfd:Desfe_0858"/>
<sequence length="92" mass="10977">MDKVDKSIYIDLRAKELENMLLYRYLRLLEELKILESSIDSSDLSDEDKNKLKGLIEILEERILTELMNARDERERVDEILSRSHIPIEEIE</sequence>
<dbReference type="Proteomes" id="UP000006175">
    <property type="component" value="Chromosome"/>
</dbReference>
<organism evidence="1 2">
    <name type="scientific">Desulfurococcus amylolyticus DSM 16532</name>
    <dbReference type="NCBI Taxonomy" id="768672"/>
    <lineage>
        <taxon>Archaea</taxon>
        <taxon>Thermoproteota</taxon>
        <taxon>Thermoprotei</taxon>
        <taxon>Desulfurococcales</taxon>
        <taxon>Desulfurococcaceae</taxon>
        <taxon>Desulfurococcus</taxon>
    </lineage>
</organism>
<dbReference type="EMBL" id="CP003321">
    <property type="protein sequence ID" value="AFL66747.1"/>
    <property type="molecule type" value="Genomic_DNA"/>
</dbReference>
<keyword evidence="2" id="KW-1185">Reference proteome</keyword>
<dbReference type="HOGENOM" id="CLU_2447534_0_0_2"/>